<keyword evidence="1 4" id="KW-0378">Hydrolase</keyword>
<proteinExistence type="predicted"/>
<evidence type="ECO:0000256" key="4">
    <source>
        <dbReference type="PROSITE-ProRule" id="PRU01161"/>
    </source>
</evidence>
<dbReference type="PANTHER" id="PTHR14226:SF57">
    <property type="entry name" value="BLR7027 PROTEIN"/>
    <property type="match status" value="1"/>
</dbReference>
<name>B8KQQ1_9GAMM</name>
<gene>
    <name evidence="6" type="ORF">NOR51B_1989</name>
</gene>
<feature type="active site" description="Nucleophile" evidence="4">
    <location>
        <position position="45"/>
    </location>
</feature>
<dbReference type="STRING" id="565045.NOR51B_1989"/>
<comment type="caution">
    <text evidence="4">Lacks conserved residue(s) required for the propagation of feature annotation.</text>
</comment>
<dbReference type="GO" id="GO:0016042">
    <property type="term" value="P:lipid catabolic process"/>
    <property type="evidence" value="ECO:0007669"/>
    <property type="project" value="UniProtKB-UniRule"/>
</dbReference>
<dbReference type="Gene3D" id="3.40.1090.10">
    <property type="entry name" value="Cytosolic phospholipase A2 catalytic domain"/>
    <property type="match status" value="1"/>
</dbReference>
<evidence type="ECO:0000313" key="7">
    <source>
        <dbReference type="Proteomes" id="UP000004699"/>
    </source>
</evidence>
<evidence type="ECO:0000313" key="6">
    <source>
        <dbReference type="EMBL" id="EED36041.1"/>
    </source>
</evidence>
<dbReference type="RefSeq" id="WP_009020785.1">
    <property type="nucleotide sequence ID" value="NZ_DS999411.1"/>
</dbReference>
<evidence type="ECO:0000256" key="2">
    <source>
        <dbReference type="ARBA" id="ARBA00022963"/>
    </source>
</evidence>
<dbReference type="EMBL" id="DS999411">
    <property type="protein sequence ID" value="EED36041.1"/>
    <property type="molecule type" value="Genomic_DNA"/>
</dbReference>
<dbReference type="SUPFAM" id="SSF52151">
    <property type="entry name" value="FabD/lysophospholipase-like"/>
    <property type="match status" value="1"/>
</dbReference>
<dbReference type="PANTHER" id="PTHR14226">
    <property type="entry name" value="NEUROPATHY TARGET ESTERASE/SWISS CHEESE D.MELANOGASTER"/>
    <property type="match status" value="1"/>
</dbReference>
<dbReference type="InterPro" id="IPR016035">
    <property type="entry name" value="Acyl_Trfase/lysoPLipase"/>
</dbReference>
<feature type="active site" description="Proton acceptor" evidence="4">
    <location>
        <position position="207"/>
    </location>
</feature>
<dbReference type="InterPro" id="IPR002641">
    <property type="entry name" value="PNPLA_dom"/>
</dbReference>
<dbReference type="AlphaFoldDB" id="B8KQQ1"/>
<dbReference type="OrthoDB" id="9798773at2"/>
<dbReference type="Proteomes" id="UP000004699">
    <property type="component" value="Unassembled WGS sequence"/>
</dbReference>
<sequence>MTGKTGLVLSGGGARAAYQVGVLQAIAELLPVGARQPFPIITGTSAGAINALGLAGRPGSFLSRTRALTTMWGSLQSESIYRTHFWGVTRNALDILLATLSSRYARERSLALLDNEPLRELLEDIIQFTHIERAIGSGDLHAIAVTAMNYSSGRSTTFYQGQPDIQPWSRTHRLSKPEVLEVAHLLASSALPTLFPATQVGDNFYGDGALRQTRPLSPAIHLGADKLLIIGNSENRRLQQPDDSIIVPPTIPQVMGQMLNAVFLDAIDADLETLDRINGLVSQTSQRQRENIGLGNLRVIDALTISPSQSLASIAREHIHELPRSMRLFLKSTRSIKETGSGGALSYILFERGYCKRLIELGYNDAMALADPVRQFFGLTPEGAVTRKSALWREHGPVVKKPLNPVTKAWYHLLGKKTRRINGT</sequence>
<dbReference type="HOGENOM" id="CLU_042893_0_0_6"/>
<dbReference type="Pfam" id="PF01734">
    <property type="entry name" value="Patatin"/>
    <property type="match status" value="1"/>
</dbReference>
<evidence type="ECO:0000259" key="5">
    <source>
        <dbReference type="PROSITE" id="PS51635"/>
    </source>
</evidence>
<protein>
    <submittedName>
        <fullName evidence="6">Patatin</fullName>
    </submittedName>
</protein>
<dbReference type="PROSITE" id="PS51635">
    <property type="entry name" value="PNPLA"/>
    <property type="match status" value="1"/>
</dbReference>
<keyword evidence="3 4" id="KW-0443">Lipid metabolism</keyword>
<feature type="short sequence motif" description="GXSXG" evidence="4">
    <location>
        <begin position="43"/>
        <end position="47"/>
    </location>
</feature>
<organism evidence="6 7">
    <name type="scientific">Luminiphilus syltensis NOR5-1B</name>
    <dbReference type="NCBI Taxonomy" id="565045"/>
    <lineage>
        <taxon>Bacteria</taxon>
        <taxon>Pseudomonadati</taxon>
        <taxon>Pseudomonadota</taxon>
        <taxon>Gammaproteobacteria</taxon>
        <taxon>Cellvibrionales</taxon>
        <taxon>Halieaceae</taxon>
        <taxon>Luminiphilus</taxon>
    </lineage>
</organism>
<dbReference type="eggNOG" id="COG1752">
    <property type="taxonomic scope" value="Bacteria"/>
</dbReference>
<evidence type="ECO:0000256" key="3">
    <source>
        <dbReference type="ARBA" id="ARBA00023098"/>
    </source>
</evidence>
<dbReference type="GO" id="GO:0016787">
    <property type="term" value="F:hydrolase activity"/>
    <property type="evidence" value="ECO:0007669"/>
    <property type="project" value="UniProtKB-UniRule"/>
</dbReference>
<keyword evidence="7" id="KW-1185">Reference proteome</keyword>
<keyword evidence="2 4" id="KW-0442">Lipid degradation</keyword>
<dbReference type="InterPro" id="IPR050301">
    <property type="entry name" value="NTE"/>
</dbReference>
<evidence type="ECO:0000256" key="1">
    <source>
        <dbReference type="ARBA" id="ARBA00022801"/>
    </source>
</evidence>
<feature type="short sequence motif" description="DGA/G" evidence="4">
    <location>
        <begin position="207"/>
        <end position="209"/>
    </location>
</feature>
<feature type="domain" description="PNPLA" evidence="5">
    <location>
        <begin position="7"/>
        <end position="220"/>
    </location>
</feature>
<accession>B8KQQ1</accession>
<reference evidence="7" key="1">
    <citation type="journal article" date="2013" name="BMC Microbiol.">
        <title>Taxonomy and evolution of bacteriochlorophyll a-containing members of the OM60/NOR5 clade of marine gammaproteobacteria: description of Luminiphilus syltensis gen. nov., sp. nov., reclassification of Haliea rubra as Pseudohaliea rubra gen. nov., comb. nov., and emendation of Chromatocurvus halotolerans.</title>
        <authorList>
            <person name="Spring S."/>
            <person name="Riedel T."/>
            <person name="Sproer C."/>
            <person name="Yan S."/>
            <person name="Harder J."/>
            <person name="Fuchs B.M."/>
        </authorList>
    </citation>
    <scope>NUCLEOTIDE SEQUENCE [LARGE SCALE GENOMIC DNA]</scope>
    <source>
        <strain evidence="7">NOR51-B</strain>
    </source>
</reference>